<dbReference type="PROSITE" id="PS50977">
    <property type="entry name" value="HTH_TETR_2"/>
    <property type="match status" value="1"/>
</dbReference>
<dbReference type="RefSeq" id="WP_219849324.1">
    <property type="nucleotide sequence ID" value="NZ_CP059491.1"/>
</dbReference>
<dbReference type="Pfam" id="PF02909">
    <property type="entry name" value="TetR_C_1"/>
    <property type="match status" value="1"/>
</dbReference>
<dbReference type="SUPFAM" id="SSF46689">
    <property type="entry name" value="Homeodomain-like"/>
    <property type="match status" value="1"/>
</dbReference>
<evidence type="ECO:0000313" key="6">
    <source>
        <dbReference type="EMBL" id="QMT00022.1"/>
    </source>
</evidence>
<proteinExistence type="predicted"/>
<keyword evidence="7" id="KW-1185">Reference proteome</keyword>
<dbReference type="AlphaFoldDB" id="A0A7D7QFQ9"/>
<evidence type="ECO:0000313" key="7">
    <source>
        <dbReference type="Proteomes" id="UP000515663"/>
    </source>
</evidence>
<dbReference type="InterPro" id="IPR036271">
    <property type="entry name" value="Tet_transcr_reg_TetR-rel_C_sf"/>
</dbReference>
<dbReference type="Pfam" id="PF00440">
    <property type="entry name" value="TetR_N"/>
    <property type="match status" value="1"/>
</dbReference>
<evidence type="ECO:0000256" key="1">
    <source>
        <dbReference type="ARBA" id="ARBA00023015"/>
    </source>
</evidence>
<gene>
    <name evidence="6" type="ORF">H1R19_13790</name>
</gene>
<dbReference type="Gene3D" id="1.10.357.10">
    <property type="entry name" value="Tetracycline Repressor, domain 2"/>
    <property type="match status" value="1"/>
</dbReference>
<dbReference type="Proteomes" id="UP000515663">
    <property type="component" value="Chromosome"/>
</dbReference>
<evidence type="ECO:0000256" key="4">
    <source>
        <dbReference type="PROSITE-ProRule" id="PRU00335"/>
    </source>
</evidence>
<sequence>MSTADDARALVRLLWRAEVEAGGDAASPAAPRRGPRQRVTVDEIVGVAVDIADARGLAAVSMRALATELGMGPMSLYTYVPSRDVLVALMVDRVAADAPMPVRSTTAIDSLDGVARALRAEYLAHPWLLDASSWRQVLGPHRLRRYELQLEILEGLDISDLERDNIIALVSSFVTGNARDALSARSAVADSGLSDERWWEVVGPELSSVMPADAFPLSGRVGTAVGEHHQAPGAPDDAFEFGLARVLYGLRPLVGES</sequence>
<dbReference type="EMBL" id="CP059491">
    <property type="protein sequence ID" value="QMT00022.1"/>
    <property type="molecule type" value="Genomic_DNA"/>
</dbReference>
<dbReference type="InterPro" id="IPR001647">
    <property type="entry name" value="HTH_TetR"/>
</dbReference>
<reference evidence="7" key="1">
    <citation type="submission" date="2020-07" db="EMBL/GenBank/DDBJ databases">
        <title>novel species isolated from the respiratory tract of Marmot.</title>
        <authorList>
            <person name="Zhang G."/>
        </authorList>
    </citation>
    <scope>NUCLEOTIDE SEQUENCE [LARGE SCALE GENOMIC DNA]</scope>
    <source>
        <strain evidence="7">686</strain>
    </source>
</reference>
<evidence type="ECO:0000256" key="2">
    <source>
        <dbReference type="ARBA" id="ARBA00023125"/>
    </source>
</evidence>
<organism evidence="6 7">
    <name type="scientific">Gordonia jinghuaiqii</name>
    <dbReference type="NCBI Taxonomy" id="2758710"/>
    <lineage>
        <taxon>Bacteria</taxon>
        <taxon>Bacillati</taxon>
        <taxon>Actinomycetota</taxon>
        <taxon>Actinomycetes</taxon>
        <taxon>Mycobacteriales</taxon>
        <taxon>Gordoniaceae</taxon>
        <taxon>Gordonia</taxon>
    </lineage>
</organism>
<evidence type="ECO:0000259" key="5">
    <source>
        <dbReference type="PROSITE" id="PS50977"/>
    </source>
</evidence>
<dbReference type="InterPro" id="IPR004111">
    <property type="entry name" value="Repressor_TetR_C"/>
</dbReference>
<dbReference type="InterPro" id="IPR009057">
    <property type="entry name" value="Homeodomain-like_sf"/>
</dbReference>
<dbReference type="GO" id="GO:0045892">
    <property type="term" value="P:negative regulation of DNA-templated transcription"/>
    <property type="evidence" value="ECO:0007669"/>
    <property type="project" value="InterPro"/>
</dbReference>
<keyword evidence="2 4" id="KW-0238">DNA-binding</keyword>
<keyword evidence="3" id="KW-0804">Transcription</keyword>
<accession>A0A7D7QFQ9</accession>
<dbReference type="GO" id="GO:0003700">
    <property type="term" value="F:DNA-binding transcription factor activity"/>
    <property type="evidence" value="ECO:0007669"/>
    <property type="project" value="TreeGrafter"/>
</dbReference>
<feature type="domain" description="HTH tetR-type" evidence="5">
    <location>
        <begin position="38"/>
        <end position="98"/>
    </location>
</feature>
<evidence type="ECO:0000256" key="3">
    <source>
        <dbReference type="ARBA" id="ARBA00023163"/>
    </source>
</evidence>
<dbReference type="PANTHER" id="PTHR30055">
    <property type="entry name" value="HTH-TYPE TRANSCRIPTIONAL REGULATOR RUTR"/>
    <property type="match status" value="1"/>
</dbReference>
<name>A0A7D7QFQ9_9ACTN</name>
<dbReference type="SUPFAM" id="SSF48498">
    <property type="entry name" value="Tetracyclin repressor-like, C-terminal domain"/>
    <property type="match status" value="1"/>
</dbReference>
<dbReference type="KEGG" id="gji:H1R19_13790"/>
<keyword evidence="1" id="KW-0805">Transcription regulation</keyword>
<dbReference type="InterPro" id="IPR050109">
    <property type="entry name" value="HTH-type_TetR-like_transc_reg"/>
</dbReference>
<dbReference type="PANTHER" id="PTHR30055:SF151">
    <property type="entry name" value="TRANSCRIPTIONAL REGULATORY PROTEIN"/>
    <property type="match status" value="1"/>
</dbReference>
<dbReference type="GO" id="GO:0000976">
    <property type="term" value="F:transcription cis-regulatory region binding"/>
    <property type="evidence" value="ECO:0007669"/>
    <property type="project" value="TreeGrafter"/>
</dbReference>
<dbReference type="Gene3D" id="1.10.10.60">
    <property type="entry name" value="Homeodomain-like"/>
    <property type="match status" value="1"/>
</dbReference>
<feature type="DNA-binding region" description="H-T-H motif" evidence="4">
    <location>
        <begin position="61"/>
        <end position="80"/>
    </location>
</feature>
<protein>
    <submittedName>
        <fullName evidence="6">TetR/AcrR family transcriptional regulator</fullName>
    </submittedName>
</protein>